<keyword evidence="3" id="KW-0547">Nucleotide-binding</keyword>
<accession>A0ABS5UPS1</accession>
<dbReference type="Gene3D" id="3.40.50.300">
    <property type="entry name" value="P-loop containing nucleotide triphosphate hydrolases"/>
    <property type="match status" value="1"/>
</dbReference>
<dbReference type="SUPFAM" id="SSF52540">
    <property type="entry name" value="P-loop containing nucleoside triphosphate hydrolases"/>
    <property type="match status" value="1"/>
</dbReference>
<comment type="caution">
    <text evidence="8">The sequence shown here is derived from an EMBL/GenBank/DDBJ whole genome shotgun (WGS) entry which is preliminary data.</text>
</comment>
<dbReference type="InterPro" id="IPR003439">
    <property type="entry name" value="ABC_transporter-like_ATP-bd"/>
</dbReference>
<sequence length="239" mass="25844">MTNGRSGADAPLIEAERIALSFDGRPVLRDVSFTLRAGEFVSLIGRSGCGKSTLLRIVSGLLEPTGGDVRATGSQAIGFQDSRLVPWIRLWDNVTLGLPGSKAERREIARRALEQVQLADHMDAWPTALSGGQAQRASLARALVRDPELLLLDEPFGALDSLTRYDMQDLLASLEAEHGWGVLMVTHDIAEAVRLSDRVLVMSDGVIASDIAIDRSSLDAEGRPADHAALEDRLRASLR</sequence>
<dbReference type="PROSITE" id="PS50893">
    <property type="entry name" value="ABC_TRANSPORTER_2"/>
    <property type="match status" value="1"/>
</dbReference>
<evidence type="ECO:0000259" key="7">
    <source>
        <dbReference type="PROSITE" id="PS50893"/>
    </source>
</evidence>
<evidence type="ECO:0000256" key="1">
    <source>
        <dbReference type="ARBA" id="ARBA00022448"/>
    </source>
</evidence>
<dbReference type="PANTHER" id="PTHR42788">
    <property type="entry name" value="TAURINE IMPORT ATP-BINDING PROTEIN-RELATED"/>
    <property type="match status" value="1"/>
</dbReference>
<dbReference type="GO" id="GO:0005524">
    <property type="term" value="F:ATP binding"/>
    <property type="evidence" value="ECO:0007669"/>
    <property type="project" value="UniProtKB-KW"/>
</dbReference>
<dbReference type="PROSITE" id="PS00211">
    <property type="entry name" value="ABC_TRANSPORTER_1"/>
    <property type="match status" value="1"/>
</dbReference>
<keyword evidence="5" id="KW-1278">Translocase</keyword>
<keyword evidence="9" id="KW-1185">Reference proteome</keyword>
<evidence type="ECO:0000313" key="8">
    <source>
        <dbReference type="EMBL" id="MBT1172953.1"/>
    </source>
</evidence>
<protein>
    <submittedName>
        <fullName evidence="8">ABC transporter ATP-binding protein</fullName>
    </submittedName>
</protein>
<evidence type="ECO:0000256" key="2">
    <source>
        <dbReference type="ARBA" id="ARBA00022475"/>
    </source>
</evidence>
<dbReference type="Proteomes" id="UP000773064">
    <property type="component" value="Unassembled WGS sequence"/>
</dbReference>
<proteinExistence type="predicted"/>
<dbReference type="SMART" id="SM00382">
    <property type="entry name" value="AAA"/>
    <property type="match status" value="1"/>
</dbReference>
<keyword evidence="4 8" id="KW-0067">ATP-binding</keyword>
<dbReference type="EMBL" id="JAFEJS010000005">
    <property type="protein sequence ID" value="MBT1172953.1"/>
    <property type="molecule type" value="Genomic_DNA"/>
</dbReference>
<dbReference type="Pfam" id="PF00005">
    <property type="entry name" value="ABC_tran"/>
    <property type="match status" value="1"/>
</dbReference>
<feature type="domain" description="ABC transporter" evidence="7">
    <location>
        <begin position="13"/>
        <end position="229"/>
    </location>
</feature>
<evidence type="ECO:0000256" key="6">
    <source>
        <dbReference type="ARBA" id="ARBA00023136"/>
    </source>
</evidence>
<dbReference type="RefSeq" id="WP_214358220.1">
    <property type="nucleotide sequence ID" value="NZ_JAFEJS010000005.1"/>
</dbReference>
<keyword evidence="1" id="KW-0813">Transport</keyword>
<evidence type="ECO:0000313" key="9">
    <source>
        <dbReference type="Proteomes" id="UP000773064"/>
    </source>
</evidence>
<evidence type="ECO:0000256" key="3">
    <source>
        <dbReference type="ARBA" id="ARBA00022741"/>
    </source>
</evidence>
<reference evidence="8 9" key="1">
    <citation type="journal article" date="2021" name="Environ. Microbiol.">
        <title>Genetic insights into the dark matter of the mammalian gut microbiota through targeted genome reconstruction.</title>
        <authorList>
            <person name="Lugli G.A."/>
            <person name="Alessandri G."/>
            <person name="Milani C."/>
            <person name="Viappiani A."/>
            <person name="Fontana F."/>
            <person name="Tarracchini C."/>
            <person name="Mancabelli L."/>
            <person name="Argentini C."/>
            <person name="Ruiz L."/>
            <person name="Margolles A."/>
            <person name="van Sinderen D."/>
            <person name="Turroni F."/>
            <person name="Ventura M."/>
        </authorList>
    </citation>
    <scope>NUCLEOTIDE SEQUENCE [LARGE SCALE GENOMIC DNA]</scope>
    <source>
        <strain evidence="8 9">MA2</strain>
    </source>
</reference>
<dbReference type="InterPro" id="IPR050166">
    <property type="entry name" value="ABC_transporter_ATP-bind"/>
</dbReference>
<evidence type="ECO:0000256" key="4">
    <source>
        <dbReference type="ARBA" id="ARBA00022840"/>
    </source>
</evidence>
<dbReference type="InterPro" id="IPR027417">
    <property type="entry name" value="P-loop_NTPase"/>
</dbReference>
<dbReference type="InterPro" id="IPR017871">
    <property type="entry name" value="ABC_transporter-like_CS"/>
</dbReference>
<gene>
    <name evidence="8" type="ORF">JS528_06200</name>
</gene>
<keyword evidence="2" id="KW-1003">Cell membrane</keyword>
<evidence type="ECO:0000256" key="5">
    <source>
        <dbReference type="ARBA" id="ARBA00022967"/>
    </source>
</evidence>
<keyword evidence="6" id="KW-0472">Membrane</keyword>
<name>A0ABS5UPS1_9BIFI</name>
<dbReference type="PANTHER" id="PTHR42788:SF17">
    <property type="entry name" value="ALIPHATIC SULFONATES IMPORT ATP-BINDING PROTEIN SSUB"/>
    <property type="match status" value="1"/>
</dbReference>
<dbReference type="InterPro" id="IPR003593">
    <property type="entry name" value="AAA+_ATPase"/>
</dbReference>
<organism evidence="8 9">
    <name type="scientific">Bifidobacterium santillanense</name>
    <dbReference type="NCBI Taxonomy" id="2809028"/>
    <lineage>
        <taxon>Bacteria</taxon>
        <taxon>Bacillati</taxon>
        <taxon>Actinomycetota</taxon>
        <taxon>Actinomycetes</taxon>
        <taxon>Bifidobacteriales</taxon>
        <taxon>Bifidobacteriaceae</taxon>
        <taxon>Bifidobacterium</taxon>
    </lineage>
</organism>